<evidence type="ECO:0000313" key="5">
    <source>
        <dbReference type="Proteomes" id="UP000287239"/>
    </source>
</evidence>
<comment type="caution">
    <text evidence="4">The sequence shown here is derived from an EMBL/GenBank/DDBJ whole genome shotgun (WGS) entry which is preliminary data.</text>
</comment>
<name>A0A429ZH70_9ENTE</name>
<keyword evidence="2" id="KW-0812">Transmembrane</keyword>
<dbReference type="PANTHER" id="PTHR46558">
    <property type="entry name" value="TRACRIPTIONAL REGULATORY PROTEIN-RELATED-RELATED"/>
    <property type="match status" value="1"/>
</dbReference>
<dbReference type="GO" id="GO:0003677">
    <property type="term" value="F:DNA binding"/>
    <property type="evidence" value="ECO:0007669"/>
    <property type="project" value="UniProtKB-KW"/>
</dbReference>
<dbReference type="Pfam" id="PF01381">
    <property type="entry name" value="HTH_3"/>
    <property type="match status" value="1"/>
</dbReference>
<sequence>MALSNKLKQLRQHHHLSQSQVANHIGITRQAISKWETGQSYPDLDNLKLISQLYSITTDELLGLTAPVTTPVTTHSSLILELLLLAQALLLISQPLLAICLIPILFYRRILFQQLPF</sequence>
<dbReference type="AlphaFoldDB" id="A0A429ZH70"/>
<feature type="transmembrane region" description="Helical" evidence="2">
    <location>
        <begin position="82"/>
        <end position="107"/>
    </location>
</feature>
<keyword evidence="1" id="KW-0238">DNA-binding</keyword>
<dbReference type="RefSeq" id="WP_126781584.1">
    <property type="nucleotide sequence ID" value="NZ_NGJU01000020.1"/>
</dbReference>
<proteinExistence type="predicted"/>
<dbReference type="InterPro" id="IPR001387">
    <property type="entry name" value="Cro/C1-type_HTH"/>
</dbReference>
<dbReference type="InterPro" id="IPR010982">
    <property type="entry name" value="Lambda_DNA-bd_dom_sf"/>
</dbReference>
<dbReference type="OrthoDB" id="4427456at2"/>
<dbReference type="EMBL" id="NGJU01000020">
    <property type="protein sequence ID" value="RST93071.1"/>
    <property type="molecule type" value="Genomic_DNA"/>
</dbReference>
<protein>
    <recommendedName>
        <fullName evidence="3">HTH cro/C1-type domain-containing protein</fullName>
    </recommendedName>
</protein>
<dbReference type="CDD" id="cd00093">
    <property type="entry name" value="HTH_XRE"/>
    <property type="match status" value="1"/>
</dbReference>
<keyword evidence="2" id="KW-1133">Transmembrane helix</keyword>
<dbReference type="SUPFAM" id="SSF47413">
    <property type="entry name" value="lambda repressor-like DNA-binding domains"/>
    <property type="match status" value="1"/>
</dbReference>
<keyword evidence="2" id="KW-0472">Membrane</keyword>
<evidence type="ECO:0000256" key="1">
    <source>
        <dbReference type="ARBA" id="ARBA00023125"/>
    </source>
</evidence>
<dbReference type="PROSITE" id="PS50943">
    <property type="entry name" value="HTH_CROC1"/>
    <property type="match status" value="1"/>
</dbReference>
<gene>
    <name evidence="4" type="ORF">CBF35_12410</name>
</gene>
<dbReference type="SMART" id="SM00530">
    <property type="entry name" value="HTH_XRE"/>
    <property type="match status" value="1"/>
</dbReference>
<evidence type="ECO:0000313" key="4">
    <source>
        <dbReference type="EMBL" id="RST93071.1"/>
    </source>
</evidence>
<keyword evidence="5" id="KW-1185">Reference proteome</keyword>
<organism evidence="4 5">
    <name type="scientific">Vagococcus salmoninarum</name>
    <dbReference type="NCBI Taxonomy" id="2739"/>
    <lineage>
        <taxon>Bacteria</taxon>
        <taxon>Bacillati</taxon>
        <taxon>Bacillota</taxon>
        <taxon>Bacilli</taxon>
        <taxon>Lactobacillales</taxon>
        <taxon>Enterococcaceae</taxon>
        <taxon>Vagococcus</taxon>
    </lineage>
</organism>
<accession>A0A429ZH70</accession>
<dbReference type="Gene3D" id="1.10.260.40">
    <property type="entry name" value="lambda repressor-like DNA-binding domains"/>
    <property type="match status" value="1"/>
</dbReference>
<dbReference type="GeneID" id="98569144"/>
<evidence type="ECO:0000256" key="2">
    <source>
        <dbReference type="SAM" id="Phobius"/>
    </source>
</evidence>
<reference evidence="4 5" key="1">
    <citation type="submission" date="2017-05" db="EMBL/GenBank/DDBJ databases">
        <title>Vagococcus spp. assemblies.</title>
        <authorList>
            <person name="Gulvik C.A."/>
        </authorList>
    </citation>
    <scope>NUCLEOTIDE SEQUENCE [LARGE SCALE GENOMIC DNA]</scope>
    <source>
        <strain evidence="4 5">NCFB 2777</strain>
    </source>
</reference>
<feature type="domain" description="HTH cro/C1-type" evidence="3">
    <location>
        <begin position="7"/>
        <end position="61"/>
    </location>
</feature>
<dbReference type="Proteomes" id="UP000287239">
    <property type="component" value="Unassembled WGS sequence"/>
</dbReference>
<evidence type="ECO:0000259" key="3">
    <source>
        <dbReference type="PROSITE" id="PS50943"/>
    </source>
</evidence>
<dbReference type="PANTHER" id="PTHR46558:SF13">
    <property type="entry name" value="HTH-TYPE TRANSCRIPTIONAL REGULATOR IMMR"/>
    <property type="match status" value="1"/>
</dbReference>